<name>A0A835I880_9MAGN</name>
<sequence>MEYVSIRAEFLLLQVVVTAIGASLVDKAGRRSLLVELKGNIRVFSQRKSRALLPDDGASAEASIICYPTSTESLGRGIDLLQNGNLGIDKSGLTAVQLYYVCSLKEVSSLLHQAAQSRFVGKTQMNEQSSRSHFVFTLQIYGVNEGSYEDHDPRLPLLGGKQVKLWLR</sequence>
<dbReference type="GO" id="GO:0005524">
    <property type="term" value="F:ATP binding"/>
    <property type="evidence" value="ECO:0007669"/>
    <property type="project" value="UniProtKB-KW"/>
</dbReference>
<dbReference type="InterPro" id="IPR027417">
    <property type="entry name" value="P-loop_NTPase"/>
</dbReference>
<keyword evidence="3" id="KW-0067">ATP-binding</keyword>
<evidence type="ECO:0000256" key="4">
    <source>
        <dbReference type="ARBA" id="ARBA00023175"/>
    </source>
</evidence>
<keyword evidence="1" id="KW-0493">Microtubule</keyword>
<dbReference type="OrthoDB" id="1691229at2759"/>
<keyword evidence="8" id="KW-1185">Reference proteome</keyword>
<accession>A0A835I880</accession>
<dbReference type="Proteomes" id="UP000631114">
    <property type="component" value="Unassembled WGS sequence"/>
</dbReference>
<proteinExistence type="inferred from homology"/>
<dbReference type="SUPFAM" id="SSF52540">
    <property type="entry name" value="P-loop containing nucleoside triphosphate hydrolases"/>
    <property type="match status" value="1"/>
</dbReference>
<organism evidence="7 8">
    <name type="scientific">Coptis chinensis</name>
    <dbReference type="NCBI Taxonomy" id="261450"/>
    <lineage>
        <taxon>Eukaryota</taxon>
        <taxon>Viridiplantae</taxon>
        <taxon>Streptophyta</taxon>
        <taxon>Embryophyta</taxon>
        <taxon>Tracheophyta</taxon>
        <taxon>Spermatophyta</taxon>
        <taxon>Magnoliopsida</taxon>
        <taxon>Ranunculales</taxon>
        <taxon>Ranunculaceae</taxon>
        <taxon>Coptidoideae</taxon>
        <taxon>Coptis</taxon>
    </lineage>
</organism>
<comment type="caution">
    <text evidence="5">Lacks conserved residue(s) required for the propagation of feature annotation.</text>
</comment>
<dbReference type="PROSITE" id="PS50067">
    <property type="entry name" value="KINESIN_MOTOR_2"/>
    <property type="match status" value="1"/>
</dbReference>
<gene>
    <name evidence="7" type="ORF">IFM89_034976</name>
</gene>
<dbReference type="Gene3D" id="3.40.850.10">
    <property type="entry name" value="Kinesin motor domain"/>
    <property type="match status" value="1"/>
</dbReference>
<keyword evidence="2" id="KW-0547">Nucleotide-binding</keyword>
<comment type="caution">
    <text evidence="7">The sequence shown here is derived from an EMBL/GenBank/DDBJ whole genome shotgun (WGS) entry which is preliminary data.</text>
</comment>
<evidence type="ECO:0000259" key="6">
    <source>
        <dbReference type="PROSITE" id="PS50067"/>
    </source>
</evidence>
<comment type="similarity">
    <text evidence="5">Belongs to the TRAFAC class myosin-kinesin ATPase superfamily. Kinesin family.</text>
</comment>
<dbReference type="PANTHER" id="PTHR47972:SF45">
    <property type="entry name" value="PROTEIN CLARET SEGREGATIONAL"/>
    <property type="match status" value="1"/>
</dbReference>
<reference evidence="7 8" key="1">
    <citation type="submission" date="2020-10" db="EMBL/GenBank/DDBJ databases">
        <title>The Coptis chinensis genome and diversification of protoberbering-type alkaloids.</title>
        <authorList>
            <person name="Wang B."/>
            <person name="Shu S."/>
            <person name="Song C."/>
            <person name="Liu Y."/>
        </authorList>
    </citation>
    <scope>NUCLEOTIDE SEQUENCE [LARGE SCALE GENOMIC DNA]</scope>
    <source>
        <strain evidence="7">HL-2020</strain>
        <tissue evidence="7">Leaf</tissue>
    </source>
</reference>
<keyword evidence="4" id="KW-0505">Motor protein</keyword>
<evidence type="ECO:0000256" key="5">
    <source>
        <dbReference type="PROSITE-ProRule" id="PRU00283"/>
    </source>
</evidence>
<dbReference type="AlphaFoldDB" id="A0A835I880"/>
<dbReference type="GO" id="GO:0007018">
    <property type="term" value="P:microtubule-based movement"/>
    <property type="evidence" value="ECO:0007669"/>
    <property type="project" value="InterPro"/>
</dbReference>
<dbReference type="EMBL" id="JADFTS010000004">
    <property type="protein sequence ID" value="KAF9611778.1"/>
    <property type="molecule type" value="Genomic_DNA"/>
</dbReference>
<dbReference type="Pfam" id="PF00225">
    <property type="entry name" value="Kinesin"/>
    <property type="match status" value="1"/>
</dbReference>
<dbReference type="InterPro" id="IPR036961">
    <property type="entry name" value="Kinesin_motor_dom_sf"/>
</dbReference>
<protein>
    <recommendedName>
        <fullName evidence="6">Kinesin motor domain-containing protein</fullName>
    </recommendedName>
</protein>
<evidence type="ECO:0000256" key="3">
    <source>
        <dbReference type="ARBA" id="ARBA00022840"/>
    </source>
</evidence>
<dbReference type="GO" id="GO:0003777">
    <property type="term" value="F:microtubule motor activity"/>
    <property type="evidence" value="ECO:0007669"/>
    <property type="project" value="InterPro"/>
</dbReference>
<feature type="domain" description="Kinesin motor" evidence="6">
    <location>
        <begin position="1"/>
        <end position="168"/>
    </location>
</feature>
<evidence type="ECO:0000313" key="8">
    <source>
        <dbReference type="Proteomes" id="UP000631114"/>
    </source>
</evidence>
<dbReference type="PANTHER" id="PTHR47972">
    <property type="entry name" value="KINESIN-LIKE PROTEIN KLP-3"/>
    <property type="match status" value="1"/>
</dbReference>
<evidence type="ECO:0000313" key="7">
    <source>
        <dbReference type="EMBL" id="KAF9611778.1"/>
    </source>
</evidence>
<dbReference type="InterPro" id="IPR001752">
    <property type="entry name" value="Kinesin_motor_dom"/>
</dbReference>
<dbReference type="GO" id="GO:0008017">
    <property type="term" value="F:microtubule binding"/>
    <property type="evidence" value="ECO:0007669"/>
    <property type="project" value="InterPro"/>
</dbReference>
<evidence type="ECO:0000256" key="2">
    <source>
        <dbReference type="ARBA" id="ARBA00022741"/>
    </source>
</evidence>
<dbReference type="GO" id="GO:0005874">
    <property type="term" value="C:microtubule"/>
    <property type="evidence" value="ECO:0007669"/>
    <property type="project" value="UniProtKB-KW"/>
</dbReference>
<dbReference type="InterPro" id="IPR027640">
    <property type="entry name" value="Kinesin-like_fam"/>
</dbReference>
<evidence type="ECO:0000256" key="1">
    <source>
        <dbReference type="ARBA" id="ARBA00022701"/>
    </source>
</evidence>